<dbReference type="GO" id="GO:0019432">
    <property type="term" value="P:triglyceride biosynthetic process"/>
    <property type="evidence" value="ECO:0007669"/>
    <property type="project" value="UniProtKB-ARBA"/>
</dbReference>
<keyword evidence="2" id="KW-0808">Transferase</keyword>
<dbReference type="GO" id="GO:0004144">
    <property type="term" value="F:diacylglycerol O-acyltransferase activity"/>
    <property type="evidence" value="ECO:0007669"/>
    <property type="project" value="UniProtKB-ARBA"/>
</dbReference>
<protein>
    <submittedName>
        <fullName evidence="6">Acyltransferase-like protein, chloroplastic</fullName>
    </submittedName>
</protein>
<sequence>MTATRARVFPAVAGSLALIHCGVTSLSVGNSLKSNRIPNLSRTVSVRTDYRASAQKYNLVEEELETSVNDYFEQSKVLLKSDGGPPRWFSPLECGSRSNNSPLLLFLPGIDGTGLGLILHHQKLGRIFDIWCLHIPVTDRTLFTDLVKLVERTISSEILHSPNRPIYLVGESLGGCLALAVAVRNPHIDIVLILANPATSFSKSQLQLLIPLLEAIPRELSLAFPCRLSLTAADLLSMVLKSLVKGLPLQQTVGELSQNLSTMTSYLSILADMLPRETLLWKLQLIQQASAYVNSRLHDVNSEILLLSSGKDQLLHSQQEGERLRQVLPKCLLRHFDECGHFLFLESGIDLVTIIKATSHYRRAKYHDYISDYMLPTLDEFKKVDEPYKLMDIATSPVILSTLEDGKIVRDLAGIPSEGPVLLVGYHMLLGFEVVPLVTRIFVERDILVRGMAHPMIFAKYKKGKLPDFSQLSMYDTVKLMGAVPVSATNFFRLFSSKSHVLLYPGGMREALHRKGEEYKLFWPEQSEFVRMAARFGAKIVPFAAVGEDDFGEVVFDFDDLMKIPYYRDYIEEVKNETVKLRANSNAEVANQYPHLPGILPKFPGRLYLYFGKPIETEGRKQELRDRKKSYELYLEVKSEVERCIAYLKEKRETDPYRNLFPRLLYQATHCFTSRVPTFEI</sequence>
<dbReference type="KEGG" id="qsa:O6P43_006081"/>
<dbReference type="InterPro" id="IPR000073">
    <property type="entry name" value="AB_hydrolase_1"/>
</dbReference>
<dbReference type="Gene3D" id="3.40.50.1820">
    <property type="entry name" value="alpha/beta hydrolase"/>
    <property type="match status" value="1"/>
</dbReference>
<dbReference type="InterPro" id="IPR029058">
    <property type="entry name" value="AB_hydrolase_fold"/>
</dbReference>
<dbReference type="AlphaFoldDB" id="A0AAD7Q7G2"/>
<keyword evidence="7" id="KW-1185">Reference proteome</keyword>
<dbReference type="Proteomes" id="UP001163823">
    <property type="component" value="Chromosome 3"/>
</dbReference>
<evidence type="ECO:0000313" key="6">
    <source>
        <dbReference type="EMBL" id="KAJ7976278.1"/>
    </source>
</evidence>
<evidence type="ECO:0000313" key="7">
    <source>
        <dbReference type="Proteomes" id="UP001163823"/>
    </source>
</evidence>
<comment type="similarity">
    <text evidence="1">Belongs to the diacylglycerol acyltransferase family.</text>
</comment>
<dbReference type="Pfam" id="PF03982">
    <property type="entry name" value="DAGAT"/>
    <property type="match status" value="1"/>
</dbReference>
<dbReference type="SUPFAM" id="SSF53474">
    <property type="entry name" value="alpha/beta-Hydrolases"/>
    <property type="match status" value="1"/>
</dbReference>
<dbReference type="PANTHER" id="PTHR22753:SF24">
    <property type="entry name" value="ESTERASE_LIPASE_THIOESTERASE FAMILY PROTEIN"/>
    <property type="match status" value="1"/>
</dbReference>
<dbReference type="InterPro" id="IPR007130">
    <property type="entry name" value="DAGAT"/>
</dbReference>
<evidence type="ECO:0000256" key="4">
    <source>
        <dbReference type="SAM" id="SignalP"/>
    </source>
</evidence>
<proteinExistence type="inferred from homology"/>
<dbReference type="CDD" id="cd07987">
    <property type="entry name" value="LPLAT_MGAT-like"/>
    <property type="match status" value="1"/>
</dbReference>
<evidence type="ECO:0000256" key="1">
    <source>
        <dbReference type="ARBA" id="ARBA00005420"/>
    </source>
</evidence>
<dbReference type="GO" id="GO:0016020">
    <property type="term" value="C:membrane"/>
    <property type="evidence" value="ECO:0007669"/>
    <property type="project" value="TreeGrafter"/>
</dbReference>
<keyword evidence="4" id="KW-0732">Signal</keyword>
<feature type="domain" description="AB hydrolase-1" evidence="5">
    <location>
        <begin position="146"/>
        <end position="346"/>
    </location>
</feature>
<gene>
    <name evidence="6" type="ORF">O6P43_006081</name>
</gene>
<feature type="chain" id="PRO_5042270465" evidence="4">
    <location>
        <begin position="26"/>
        <end position="681"/>
    </location>
</feature>
<reference evidence="6" key="1">
    <citation type="journal article" date="2023" name="Science">
        <title>Elucidation of the pathway for biosynthesis of saponin adjuvants from the soapbark tree.</title>
        <authorList>
            <person name="Reed J."/>
            <person name="Orme A."/>
            <person name="El-Demerdash A."/>
            <person name="Owen C."/>
            <person name="Martin L.B.B."/>
            <person name="Misra R.C."/>
            <person name="Kikuchi S."/>
            <person name="Rejzek M."/>
            <person name="Martin A.C."/>
            <person name="Harkess A."/>
            <person name="Leebens-Mack J."/>
            <person name="Louveau T."/>
            <person name="Stephenson M.J."/>
            <person name="Osbourn A."/>
        </authorList>
    </citation>
    <scope>NUCLEOTIDE SEQUENCE</scope>
    <source>
        <strain evidence="6">S10</strain>
    </source>
</reference>
<feature type="signal peptide" evidence="4">
    <location>
        <begin position="1"/>
        <end position="25"/>
    </location>
</feature>
<dbReference type="Pfam" id="PF00561">
    <property type="entry name" value="Abhydrolase_1"/>
    <property type="match status" value="1"/>
</dbReference>
<evidence type="ECO:0000256" key="3">
    <source>
        <dbReference type="ARBA" id="ARBA00023315"/>
    </source>
</evidence>
<evidence type="ECO:0000259" key="5">
    <source>
        <dbReference type="Pfam" id="PF00561"/>
    </source>
</evidence>
<dbReference type="PANTHER" id="PTHR22753">
    <property type="entry name" value="TRANSMEMBRANE PROTEIN 68"/>
    <property type="match status" value="1"/>
</dbReference>
<evidence type="ECO:0000256" key="2">
    <source>
        <dbReference type="ARBA" id="ARBA00022679"/>
    </source>
</evidence>
<name>A0AAD7Q7G2_QUISA</name>
<keyword evidence="3 6" id="KW-0012">Acyltransferase</keyword>
<comment type="caution">
    <text evidence="6">The sequence shown here is derived from an EMBL/GenBank/DDBJ whole genome shotgun (WGS) entry which is preliminary data.</text>
</comment>
<accession>A0AAD7Q7G2</accession>
<organism evidence="6 7">
    <name type="scientific">Quillaja saponaria</name>
    <name type="common">Soap bark tree</name>
    <dbReference type="NCBI Taxonomy" id="32244"/>
    <lineage>
        <taxon>Eukaryota</taxon>
        <taxon>Viridiplantae</taxon>
        <taxon>Streptophyta</taxon>
        <taxon>Embryophyta</taxon>
        <taxon>Tracheophyta</taxon>
        <taxon>Spermatophyta</taxon>
        <taxon>Magnoliopsida</taxon>
        <taxon>eudicotyledons</taxon>
        <taxon>Gunneridae</taxon>
        <taxon>Pentapetalae</taxon>
        <taxon>rosids</taxon>
        <taxon>fabids</taxon>
        <taxon>Fabales</taxon>
        <taxon>Quillajaceae</taxon>
        <taxon>Quillaja</taxon>
    </lineage>
</organism>
<dbReference type="EMBL" id="JARAOO010000003">
    <property type="protein sequence ID" value="KAJ7976278.1"/>
    <property type="molecule type" value="Genomic_DNA"/>
</dbReference>